<dbReference type="PATRIC" id="fig|1035195.3.peg.2261"/>
<feature type="site" description="Transition state stabilizer" evidence="6">
    <location>
        <position position="192"/>
    </location>
</feature>
<evidence type="ECO:0000256" key="6">
    <source>
        <dbReference type="HAMAP-Rule" id="MF_00020"/>
    </source>
</evidence>
<dbReference type="InterPro" id="IPR043129">
    <property type="entry name" value="ATPase_NBD"/>
</dbReference>
<dbReference type="InterPro" id="IPR023865">
    <property type="entry name" value="Aliphatic_acid_kinase_CS"/>
</dbReference>
<dbReference type="STRING" id="1035195.HMPREF9997_02533"/>
<accession>L1M9Y6</accession>
<comment type="cofactor">
    <cofactor evidence="6">
        <name>Mg(2+)</name>
        <dbReference type="ChEBI" id="CHEBI:18420"/>
    </cofactor>
    <cofactor evidence="6">
        <name>Mn(2+)</name>
        <dbReference type="ChEBI" id="CHEBI:29035"/>
    </cofactor>
    <text evidence="6">Mg(2+). Can also accept Mn(2+).</text>
</comment>
<comment type="subunit">
    <text evidence="6">Homodimer.</text>
</comment>
<comment type="catalytic activity">
    <reaction evidence="6">
        <text>acetate + ATP = acetyl phosphate + ADP</text>
        <dbReference type="Rhea" id="RHEA:11352"/>
        <dbReference type="ChEBI" id="CHEBI:22191"/>
        <dbReference type="ChEBI" id="CHEBI:30089"/>
        <dbReference type="ChEBI" id="CHEBI:30616"/>
        <dbReference type="ChEBI" id="CHEBI:456216"/>
        <dbReference type="EC" id="2.7.2.1"/>
    </reaction>
</comment>
<dbReference type="Gene3D" id="3.30.420.40">
    <property type="match status" value="2"/>
</dbReference>
<evidence type="ECO:0000313" key="8">
    <source>
        <dbReference type="EMBL" id="EKX87756.1"/>
    </source>
</evidence>
<keyword evidence="9" id="KW-1185">Reference proteome</keyword>
<dbReference type="InterPro" id="IPR004372">
    <property type="entry name" value="Ac/propionate_kinase"/>
</dbReference>
<protein>
    <recommendedName>
        <fullName evidence="6">Acetate kinase</fullName>
        <ecNumber evidence="6">2.7.2.1</ecNumber>
    </recommendedName>
    <alternativeName>
        <fullName evidence="6">Acetokinase</fullName>
    </alternativeName>
</protein>
<keyword evidence="5 6" id="KW-0067">ATP-binding</keyword>
<dbReference type="PANTHER" id="PTHR21060">
    <property type="entry name" value="ACETATE KINASE"/>
    <property type="match status" value="1"/>
</dbReference>
<evidence type="ECO:0000256" key="4">
    <source>
        <dbReference type="ARBA" id="ARBA00022777"/>
    </source>
</evidence>
<name>L1M9Y6_9CORY</name>
<dbReference type="AlphaFoldDB" id="L1M9Y6"/>
<dbReference type="EMBL" id="AMEM01000041">
    <property type="protein sequence ID" value="EKX87756.1"/>
    <property type="molecule type" value="Genomic_DNA"/>
</dbReference>
<dbReference type="Pfam" id="PF00871">
    <property type="entry name" value="Acetate_kinase"/>
    <property type="match status" value="1"/>
</dbReference>
<dbReference type="GO" id="GO:0008776">
    <property type="term" value="F:acetate kinase activity"/>
    <property type="evidence" value="ECO:0007669"/>
    <property type="project" value="UniProtKB-UniRule"/>
</dbReference>
<feature type="binding site" evidence="6">
    <location>
        <begin position="220"/>
        <end position="224"/>
    </location>
    <ligand>
        <name>ATP</name>
        <dbReference type="ChEBI" id="CHEBI:30616"/>
    </ligand>
</feature>
<feature type="binding site" evidence="6">
    <location>
        <begin position="342"/>
        <end position="346"/>
    </location>
    <ligand>
        <name>ATP</name>
        <dbReference type="ChEBI" id="CHEBI:30616"/>
    </ligand>
</feature>
<dbReference type="HOGENOM" id="CLU_020352_0_1_11"/>
<feature type="binding site" evidence="6">
    <location>
        <position position="26"/>
    </location>
    <ligand>
        <name>ATP</name>
        <dbReference type="ChEBI" id="CHEBI:30616"/>
    </ligand>
</feature>
<comment type="pathway">
    <text evidence="6">Metabolic intermediate biosynthesis; acetyl-CoA biosynthesis; acetyl-CoA from acetate: step 1/2.</text>
</comment>
<feature type="binding site" evidence="6">
    <location>
        <position position="396"/>
    </location>
    <ligand>
        <name>Mg(2+)</name>
        <dbReference type="ChEBI" id="CHEBI:18420"/>
    </ligand>
</feature>
<feature type="site" description="Transition state stabilizer" evidence="6">
    <location>
        <position position="253"/>
    </location>
</feature>
<dbReference type="PROSITE" id="PS01076">
    <property type="entry name" value="ACETATE_KINASE_2"/>
    <property type="match status" value="1"/>
</dbReference>
<organism evidence="8 9">
    <name type="scientific">Corynebacterium durum F0235</name>
    <dbReference type="NCBI Taxonomy" id="1035195"/>
    <lineage>
        <taxon>Bacteria</taxon>
        <taxon>Bacillati</taxon>
        <taxon>Actinomycetota</taxon>
        <taxon>Actinomycetes</taxon>
        <taxon>Mycobacteriales</taxon>
        <taxon>Corynebacteriaceae</taxon>
        <taxon>Corynebacterium</taxon>
    </lineage>
</organism>
<evidence type="ECO:0000256" key="5">
    <source>
        <dbReference type="ARBA" id="ARBA00022840"/>
    </source>
</evidence>
<dbReference type="PRINTS" id="PR00471">
    <property type="entry name" value="ACETATEKNASE"/>
</dbReference>
<dbReference type="SUPFAM" id="SSF53067">
    <property type="entry name" value="Actin-like ATPase domain"/>
    <property type="match status" value="2"/>
</dbReference>
<sequence length="411" mass="43850">MNTVESQVQAPENLALVLNSGSSSIKFQLVDPKKHATDEPFASGLVEQIGEKQGTVTLKFGGEKYTTSAPIPDHSAGLDMAFALMGEHGCGLEDVHISAVGHRVVHGGVLFSQPVIITDEVLGMVRDLIPLAPLHNPANIDGIEVARNLLSDVPHVAVFDTGFFSTVPPAAAVYAINAEVAAEHGVRRYGFHGTSHEYVSQHIPELLGKPADEVNQITLHLGNGASASAIRGGMAVDTSMGMTPLAGLVMGTRSGDVDPGIIFHLHRSAGMSIDEIDQLLNRSSGVKGISGVNDFRELDQLIEQGDQDAWLAYNIYIHQLRRYIGSYMVALGRVDAITFTAGVGENAPNVRADALANLEQLGIKIDPERNSLPNNGAREISTDDSKIKVFVVPTNEELAIARYAMKLAAEA</sequence>
<evidence type="ECO:0000256" key="2">
    <source>
        <dbReference type="ARBA" id="ARBA00022679"/>
    </source>
</evidence>
<dbReference type="PIRSF" id="PIRSF000722">
    <property type="entry name" value="Acetate_prop_kin"/>
    <property type="match status" value="1"/>
</dbReference>
<comment type="similarity">
    <text evidence="1 6 7">Belongs to the acetokinase family.</text>
</comment>
<evidence type="ECO:0000256" key="7">
    <source>
        <dbReference type="RuleBase" id="RU003835"/>
    </source>
</evidence>
<keyword evidence="2 6" id="KW-0808">Transferase</keyword>
<dbReference type="GO" id="GO:0006085">
    <property type="term" value="P:acetyl-CoA biosynthetic process"/>
    <property type="evidence" value="ECO:0007669"/>
    <property type="project" value="UniProtKB-UniRule"/>
</dbReference>
<dbReference type="PANTHER" id="PTHR21060:SF15">
    <property type="entry name" value="ACETATE KINASE-RELATED"/>
    <property type="match status" value="1"/>
</dbReference>
<comment type="caution">
    <text evidence="8">The sequence shown here is derived from an EMBL/GenBank/DDBJ whole genome shotgun (WGS) entry which is preliminary data.</text>
</comment>
<dbReference type="OrthoDB" id="9802453at2"/>
<gene>
    <name evidence="6" type="primary">ackA</name>
    <name evidence="8" type="ORF">HMPREF9997_02533</name>
</gene>
<proteinExistence type="inferred from homology"/>
<dbReference type="PROSITE" id="PS01075">
    <property type="entry name" value="ACETATE_KINASE_1"/>
    <property type="match status" value="1"/>
</dbReference>
<feature type="binding site" evidence="6">
    <location>
        <position position="103"/>
    </location>
    <ligand>
        <name>substrate</name>
    </ligand>
</feature>
<dbReference type="InterPro" id="IPR000890">
    <property type="entry name" value="Aliphatic_acid_kin_short-chain"/>
</dbReference>
<keyword evidence="4 6" id="KW-0418">Kinase</keyword>
<evidence type="ECO:0000256" key="3">
    <source>
        <dbReference type="ARBA" id="ARBA00022741"/>
    </source>
</evidence>
<comment type="subcellular location">
    <subcellularLocation>
        <location evidence="6">Cytoplasm</location>
    </subcellularLocation>
</comment>
<dbReference type="Proteomes" id="UP000010445">
    <property type="component" value="Unassembled WGS sequence"/>
</dbReference>
<evidence type="ECO:0000313" key="9">
    <source>
        <dbReference type="Proteomes" id="UP000010445"/>
    </source>
</evidence>
<dbReference type="GO" id="GO:0000287">
    <property type="term" value="F:magnesium ion binding"/>
    <property type="evidence" value="ECO:0007669"/>
    <property type="project" value="UniProtKB-UniRule"/>
</dbReference>
<feature type="binding site" evidence="6">
    <location>
        <begin position="294"/>
        <end position="296"/>
    </location>
    <ligand>
        <name>ATP</name>
        <dbReference type="ChEBI" id="CHEBI:30616"/>
    </ligand>
</feature>
<dbReference type="GO" id="GO:0005524">
    <property type="term" value="F:ATP binding"/>
    <property type="evidence" value="ECO:0007669"/>
    <property type="project" value="UniProtKB-KW"/>
</dbReference>
<keyword evidence="6" id="KW-0963">Cytoplasm</keyword>
<evidence type="ECO:0000256" key="1">
    <source>
        <dbReference type="ARBA" id="ARBA00008748"/>
    </source>
</evidence>
<dbReference type="NCBIfam" id="TIGR00016">
    <property type="entry name" value="ackA"/>
    <property type="match status" value="1"/>
</dbReference>
<feature type="binding site" evidence="6">
    <location>
        <position position="19"/>
    </location>
    <ligand>
        <name>Mg(2+)</name>
        <dbReference type="ChEBI" id="CHEBI:18420"/>
    </ligand>
</feature>
<dbReference type="UniPathway" id="UPA00340">
    <property type="reaction ID" value="UER00458"/>
</dbReference>
<keyword evidence="6" id="KW-0460">Magnesium</keyword>
<comment type="function">
    <text evidence="6">Catalyzes the formation of acetyl phosphate from acetate and ATP. Can also catalyze the reverse reaction.</text>
</comment>
<dbReference type="HAMAP" id="MF_00020">
    <property type="entry name" value="Acetate_kinase"/>
    <property type="match status" value="1"/>
</dbReference>
<keyword evidence="6" id="KW-0479">Metal-binding</keyword>
<dbReference type="CDD" id="cd24010">
    <property type="entry name" value="ASKHA_NBD_AcK_PK"/>
    <property type="match status" value="1"/>
</dbReference>
<dbReference type="GO" id="GO:0006083">
    <property type="term" value="P:acetate metabolic process"/>
    <property type="evidence" value="ECO:0007669"/>
    <property type="project" value="TreeGrafter"/>
</dbReference>
<dbReference type="GO" id="GO:0005737">
    <property type="term" value="C:cytoplasm"/>
    <property type="evidence" value="ECO:0007669"/>
    <property type="project" value="UniProtKB-SubCell"/>
</dbReference>
<keyword evidence="3 6" id="KW-0547">Nucleotide-binding</keyword>
<reference evidence="8 9" key="1">
    <citation type="submission" date="2012-05" db="EMBL/GenBank/DDBJ databases">
        <authorList>
            <person name="Weinstock G."/>
            <person name="Sodergren E."/>
            <person name="Lobos E.A."/>
            <person name="Fulton L."/>
            <person name="Fulton R."/>
            <person name="Courtney L."/>
            <person name="Fronick C."/>
            <person name="O'Laughlin M."/>
            <person name="Godfrey J."/>
            <person name="Wilson R.M."/>
            <person name="Miner T."/>
            <person name="Farmer C."/>
            <person name="Delehaunty K."/>
            <person name="Cordes M."/>
            <person name="Minx P."/>
            <person name="Tomlinson C."/>
            <person name="Chen J."/>
            <person name="Wollam A."/>
            <person name="Pepin K.H."/>
            <person name="Bhonagiri V."/>
            <person name="Zhang X."/>
            <person name="Suruliraj S."/>
            <person name="Warren W."/>
            <person name="Mitreva M."/>
            <person name="Mardis E.R."/>
            <person name="Wilson R.K."/>
        </authorList>
    </citation>
    <scope>NUCLEOTIDE SEQUENCE [LARGE SCALE GENOMIC DNA]</scope>
    <source>
        <strain evidence="8 9">F0235</strain>
    </source>
</reference>
<dbReference type="EC" id="2.7.2.1" evidence="6"/>
<feature type="active site" description="Proton donor/acceptor" evidence="6">
    <location>
        <position position="160"/>
    </location>
</feature>
<dbReference type="RefSeq" id="WP_006062337.1">
    <property type="nucleotide sequence ID" value="NZ_KB290824.1"/>
</dbReference>
<dbReference type="eggNOG" id="COG0282">
    <property type="taxonomic scope" value="Bacteria"/>
</dbReference>